<dbReference type="HOGENOM" id="CLU_253560_0_0_1"/>
<evidence type="ECO:0000313" key="1">
    <source>
        <dbReference type="EMBL" id="EAS03607.2"/>
    </source>
</evidence>
<dbReference type="GeneID" id="7844520"/>
<dbReference type="InParanoid" id="Q245M6"/>
<accession>Q245M6</accession>
<name>Q245M6_TETTS</name>
<dbReference type="RefSeq" id="XP_001023852.2">
    <property type="nucleotide sequence ID" value="XM_001023852.2"/>
</dbReference>
<gene>
    <name evidence="1" type="ORF">TTHERM_00248220</name>
</gene>
<evidence type="ECO:0000313" key="2">
    <source>
        <dbReference type="Proteomes" id="UP000009168"/>
    </source>
</evidence>
<protein>
    <submittedName>
        <fullName evidence="1">Uncharacterized protein</fullName>
    </submittedName>
</protein>
<proteinExistence type="predicted"/>
<sequence>MTSNNTTYATYVPSKDCPYQGPYKLDLRCRYYYQPTVSNISTQVFAPSLNFGSNGPYYSSNFCQRRVDLSSKQENDIFSILCITLNLQVIPVYFQNFGQNSKFQMLIDPQTFSLVYNSQTKNQSFLTSNTIMQVETDYLQDKSQAKIFLGNLTESSNFIMMNSSNYQFNYQLDTSQKVFEYNRNGTDCFVLLNIISMVDKVPRCVLIFRCLVQRKFVDLLQQFTKYYLHLQQHIYLYKLGINFYYFRNLILLLYKNGKVYSQSCNPSYLNTKINQSIKFKIELKCKRNPD</sequence>
<dbReference type="Proteomes" id="UP000009168">
    <property type="component" value="Unassembled WGS sequence"/>
</dbReference>
<dbReference type="AlphaFoldDB" id="Q245M6"/>
<keyword evidence="2" id="KW-1185">Reference proteome</keyword>
<reference evidence="2" key="1">
    <citation type="journal article" date="2006" name="PLoS Biol.">
        <title>Macronuclear genome sequence of the ciliate Tetrahymena thermophila, a model eukaryote.</title>
        <authorList>
            <person name="Eisen J.A."/>
            <person name="Coyne R.S."/>
            <person name="Wu M."/>
            <person name="Wu D."/>
            <person name="Thiagarajan M."/>
            <person name="Wortman J.R."/>
            <person name="Badger J.H."/>
            <person name="Ren Q."/>
            <person name="Amedeo P."/>
            <person name="Jones K.M."/>
            <person name="Tallon L.J."/>
            <person name="Delcher A.L."/>
            <person name="Salzberg S.L."/>
            <person name="Silva J.C."/>
            <person name="Haas B.J."/>
            <person name="Majoros W.H."/>
            <person name="Farzad M."/>
            <person name="Carlton J.M."/>
            <person name="Smith R.K. Jr."/>
            <person name="Garg J."/>
            <person name="Pearlman R.E."/>
            <person name="Karrer K.M."/>
            <person name="Sun L."/>
            <person name="Manning G."/>
            <person name="Elde N.C."/>
            <person name="Turkewitz A.P."/>
            <person name="Asai D.J."/>
            <person name="Wilkes D.E."/>
            <person name="Wang Y."/>
            <person name="Cai H."/>
            <person name="Collins K."/>
            <person name="Stewart B.A."/>
            <person name="Lee S.R."/>
            <person name="Wilamowska K."/>
            <person name="Weinberg Z."/>
            <person name="Ruzzo W.L."/>
            <person name="Wloga D."/>
            <person name="Gaertig J."/>
            <person name="Frankel J."/>
            <person name="Tsao C.-C."/>
            <person name="Gorovsky M.A."/>
            <person name="Keeling P.J."/>
            <person name="Waller R.F."/>
            <person name="Patron N.J."/>
            <person name="Cherry J.M."/>
            <person name="Stover N.A."/>
            <person name="Krieger C.J."/>
            <person name="del Toro C."/>
            <person name="Ryder H.F."/>
            <person name="Williamson S.C."/>
            <person name="Barbeau R.A."/>
            <person name="Hamilton E.P."/>
            <person name="Orias E."/>
        </authorList>
    </citation>
    <scope>NUCLEOTIDE SEQUENCE [LARGE SCALE GENOMIC DNA]</scope>
    <source>
        <strain evidence="2">SB210</strain>
    </source>
</reference>
<organism evidence="1 2">
    <name type="scientific">Tetrahymena thermophila (strain SB210)</name>
    <dbReference type="NCBI Taxonomy" id="312017"/>
    <lineage>
        <taxon>Eukaryota</taxon>
        <taxon>Sar</taxon>
        <taxon>Alveolata</taxon>
        <taxon>Ciliophora</taxon>
        <taxon>Intramacronucleata</taxon>
        <taxon>Oligohymenophorea</taxon>
        <taxon>Hymenostomatida</taxon>
        <taxon>Tetrahymenina</taxon>
        <taxon>Tetrahymenidae</taxon>
        <taxon>Tetrahymena</taxon>
    </lineage>
</organism>
<dbReference type="EMBL" id="GG662474">
    <property type="protein sequence ID" value="EAS03607.2"/>
    <property type="molecule type" value="Genomic_DNA"/>
</dbReference>
<dbReference type="KEGG" id="tet:TTHERM_00248220"/>